<comment type="caution">
    <text evidence="2">The sequence shown here is derived from an EMBL/GenBank/DDBJ whole genome shotgun (WGS) entry which is preliminary data.</text>
</comment>
<evidence type="ECO:0000256" key="1">
    <source>
        <dbReference type="SAM" id="Phobius"/>
    </source>
</evidence>
<dbReference type="HOGENOM" id="CLU_091377_1_0_6"/>
<dbReference type="PATRIC" id="fig|520709.3.peg.336"/>
<evidence type="ECO:0008006" key="4">
    <source>
        <dbReference type="Google" id="ProtNLM"/>
    </source>
</evidence>
<keyword evidence="1" id="KW-1133">Transmembrane helix</keyword>
<dbReference type="NCBIfam" id="NF041437">
    <property type="entry name" value="TfpZ"/>
    <property type="match status" value="1"/>
</dbReference>
<evidence type="ECO:0000313" key="3">
    <source>
        <dbReference type="Proteomes" id="UP000013065"/>
    </source>
</evidence>
<dbReference type="Proteomes" id="UP000013065">
    <property type="component" value="Unassembled WGS sequence"/>
</dbReference>
<protein>
    <recommendedName>
        <fullName evidence="4">Type IV pilin accessory protein</fullName>
    </recommendedName>
</protein>
<keyword evidence="1" id="KW-0472">Membrane</keyword>
<feature type="transmembrane region" description="Helical" evidence="1">
    <location>
        <begin position="75"/>
        <end position="94"/>
    </location>
</feature>
<proteinExistence type="predicted"/>
<feature type="transmembrane region" description="Helical" evidence="1">
    <location>
        <begin position="7"/>
        <end position="31"/>
    </location>
</feature>
<gene>
    <name evidence="2" type="ORF">F985_00345</name>
</gene>
<keyword evidence="1" id="KW-0812">Transmembrane</keyword>
<name>N8R2G9_9GAMM</name>
<sequence length="236" mass="27134">MSKRIKFFILHITFSLIVISLLICCIFLMWYPTPLSKATGLEHILFLLILVDVIVGPLLGLLIYKEGKKTLKFDLAIICILQISAFLFGCYHVFKGRPVWIVYSVDQFELIRDNEVVSKSYQSSFLGPKFVGIQYSNVPQLKQKEMFQELFSGIALAQDPKNYKKLSQIKPQLLQHLQGLEILEKFNSKQQVENILKKYPEANAWVPLKANAVDMVVLMDKNSAQVVKIVDLRPWK</sequence>
<reference evidence="3" key="1">
    <citation type="submission" date="2013-02" db="EMBL/GenBank/DDBJ databases">
        <title>The Genome Sequence of Acinetobacter sp. NIPH 973.</title>
        <authorList>
            <consortium name="The Broad Institute Genome Sequencing Platform"/>
            <consortium name="The Broad Institute Genome Sequencing Center for Infectious Disease"/>
            <person name="Cerqueira G."/>
            <person name="Feldgarden M."/>
            <person name="Courvalin P."/>
            <person name="Perichon B."/>
            <person name="Grillot-Courvalin C."/>
            <person name="Clermont D."/>
            <person name="Rocha E."/>
            <person name="Yoon E.-J."/>
            <person name="Nemec A."/>
            <person name="Walker B."/>
            <person name="Young S.K."/>
            <person name="Zeng Q."/>
            <person name="Gargeya S."/>
            <person name="Fitzgerald M."/>
            <person name="Haas B."/>
            <person name="Abouelleil A."/>
            <person name="Alvarado L."/>
            <person name="Arachchi H.M."/>
            <person name="Berlin A.M."/>
            <person name="Chapman S.B."/>
            <person name="Dewar J."/>
            <person name="Goldberg J."/>
            <person name="Griggs A."/>
            <person name="Gujja S."/>
            <person name="Hansen M."/>
            <person name="Howarth C."/>
            <person name="Imamovic A."/>
            <person name="Larimer J."/>
            <person name="McCowan C."/>
            <person name="Murphy C."/>
            <person name="Neiman D."/>
            <person name="Pearson M."/>
            <person name="Priest M."/>
            <person name="Roberts A."/>
            <person name="Saif S."/>
            <person name="Shea T."/>
            <person name="Sisk P."/>
            <person name="Sykes S."/>
            <person name="Wortman J."/>
            <person name="Nusbaum C."/>
            <person name="Birren B."/>
        </authorList>
    </citation>
    <scope>NUCLEOTIDE SEQUENCE [LARGE SCALE GENOMIC DNA]</scope>
    <source>
        <strain evidence="3">NIPH 973</strain>
    </source>
</reference>
<feature type="transmembrane region" description="Helical" evidence="1">
    <location>
        <begin position="43"/>
        <end position="63"/>
    </location>
</feature>
<organism evidence="2 3">
    <name type="scientific">Acinetobacter seifertii</name>
    <dbReference type="NCBI Taxonomy" id="1530123"/>
    <lineage>
        <taxon>Bacteria</taxon>
        <taxon>Pseudomonadati</taxon>
        <taxon>Pseudomonadota</taxon>
        <taxon>Gammaproteobacteria</taxon>
        <taxon>Moraxellales</taxon>
        <taxon>Moraxellaceae</taxon>
        <taxon>Acinetobacter</taxon>
        <taxon>Acinetobacter calcoaceticus/baumannii complex</taxon>
    </lineage>
</organism>
<dbReference type="InterPro" id="IPR047814">
    <property type="entry name" value="TfpX/TfpZ-like"/>
</dbReference>
<evidence type="ECO:0000313" key="2">
    <source>
        <dbReference type="EMBL" id="ENU45141.1"/>
    </source>
</evidence>
<reference evidence="2 3" key="2">
    <citation type="journal article" date="2015" name="Int. J. Syst. Evol. Microbiol.">
        <title>Acinetobacter seifertii sp. nov., a member of the Acinetobacter calcoaceticus-Acinetobacter baumannii complex isolated from human clinical specimens.</title>
        <authorList>
            <person name="Nemec A."/>
            <person name="Krizova L."/>
            <person name="Maixnerova M."/>
            <person name="Sedo O."/>
            <person name="Brisse S."/>
            <person name="Higgins P.G."/>
        </authorList>
    </citation>
    <scope>NUCLEOTIDE SEQUENCE [LARGE SCALE GENOMIC DNA]</scope>
    <source>
        <strain evidence="2 3">NIPH 973</strain>
    </source>
</reference>
<dbReference type="EMBL" id="APOO01000002">
    <property type="protein sequence ID" value="ENU45141.1"/>
    <property type="molecule type" value="Genomic_DNA"/>
</dbReference>
<accession>N8R2G9</accession>
<dbReference type="RefSeq" id="WP_004705215.1">
    <property type="nucleotide sequence ID" value="NZ_JANBOG010000003.1"/>
</dbReference>
<dbReference type="AlphaFoldDB" id="N8R2G9"/>